<protein>
    <submittedName>
        <fullName evidence="2">Uncharacterized protein</fullName>
    </submittedName>
</protein>
<evidence type="ECO:0000313" key="2">
    <source>
        <dbReference type="EMBL" id="NKE45115.1"/>
    </source>
</evidence>
<feature type="transmembrane region" description="Helical" evidence="1">
    <location>
        <begin position="6"/>
        <end position="24"/>
    </location>
</feature>
<keyword evidence="3" id="KW-1185">Reference proteome</keyword>
<keyword evidence="1" id="KW-1133">Transmembrane helix</keyword>
<accession>A0ABX1EYG4</accession>
<feature type="transmembrane region" description="Helical" evidence="1">
    <location>
        <begin position="111"/>
        <end position="129"/>
    </location>
</feature>
<dbReference type="RefSeq" id="WP_168049599.1">
    <property type="nucleotide sequence ID" value="NZ_JAATJR010000003.1"/>
</dbReference>
<sequence>MVGMVLATAGGVALVYLAMIHRAAARQRARRRRGATEHLAARIFAPHAQATLAQDATNWLRGLVDDQPRALPLLAAILAGALLLILALDPILDDPMFFPAPLPLPGWVKGIWAGGVALLVVGHAVWVFLHAPRCLSRHWLLLHPDGAITARGNEGGAALPRIDPTRPVQVFDGITMPARDNQPEGWAEGAVLAQGDVVAAFVTQPHPPGAGDLRRLARTAPGWWRVELAPDPARFDRFLRRHYPPSTRALAPGWPP</sequence>
<dbReference type="EMBL" id="JAAVTX010000003">
    <property type="protein sequence ID" value="NKE45115.1"/>
    <property type="molecule type" value="Genomic_DNA"/>
</dbReference>
<reference evidence="2 3" key="1">
    <citation type="submission" date="2020-03" db="EMBL/GenBank/DDBJ databases">
        <title>Roseomonas selenitidurans sp. nov. isolated from soil.</title>
        <authorList>
            <person name="Liu H."/>
        </authorList>
    </citation>
    <scope>NUCLEOTIDE SEQUENCE [LARGE SCALE GENOMIC DNA]</scope>
    <source>
        <strain evidence="2 3">JCM 15073</strain>
    </source>
</reference>
<name>A0ABX1EYG4_9PROT</name>
<evidence type="ECO:0000256" key="1">
    <source>
        <dbReference type="SAM" id="Phobius"/>
    </source>
</evidence>
<evidence type="ECO:0000313" key="3">
    <source>
        <dbReference type="Proteomes" id="UP000765160"/>
    </source>
</evidence>
<gene>
    <name evidence="2" type="ORF">HB662_10015</name>
</gene>
<feature type="transmembrane region" description="Helical" evidence="1">
    <location>
        <begin position="70"/>
        <end position="91"/>
    </location>
</feature>
<organism evidence="2 3">
    <name type="scientific">Falsiroseomonas frigidaquae</name>
    <dbReference type="NCBI Taxonomy" id="487318"/>
    <lineage>
        <taxon>Bacteria</taxon>
        <taxon>Pseudomonadati</taxon>
        <taxon>Pseudomonadota</taxon>
        <taxon>Alphaproteobacteria</taxon>
        <taxon>Acetobacterales</taxon>
        <taxon>Roseomonadaceae</taxon>
        <taxon>Falsiroseomonas</taxon>
    </lineage>
</organism>
<proteinExistence type="predicted"/>
<comment type="caution">
    <text evidence="2">The sequence shown here is derived from an EMBL/GenBank/DDBJ whole genome shotgun (WGS) entry which is preliminary data.</text>
</comment>
<dbReference type="Proteomes" id="UP000765160">
    <property type="component" value="Unassembled WGS sequence"/>
</dbReference>
<keyword evidence="1" id="KW-0812">Transmembrane</keyword>
<keyword evidence="1" id="KW-0472">Membrane</keyword>